<feature type="compositionally biased region" description="Basic and acidic residues" evidence="2">
    <location>
        <begin position="776"/>
        <end position="789"/>
    </location>
</feature>
<feature type="compositionally biased region" description="Polar residues" evidence="2">
    <location>
        <begin position="1"/>
        <end position="10"/>
    </location>
</feature>
<sequence>MSQSGSSEQTPEAAIAMGVSTTRGRPALGQALAGNNDEVGEISAAGAVSTQGERISGSDESASSPEEPVRLDFGSRPNILEEQLGVYHSYCGAKFILVGATASEFRADGGNEAAYQYYVCASEAGLCSGENGFKAVNCGSDDRAFSLRKGGRLAFFYQKAFEYGFRLPAHPFIAELCDYYGGWTPHVSVIRHLFQLQRRNGGWYAFQVRRGYKNKFPGPENNQKWHPKFFGVEALNGTEWGTSVQWWEINTTERNGSKGWVLSAEEEHVDYLERVRHSPEELCHRTRLYLCGLAPVPDAYEQMPALELGTSVPTPGAVVPKASPGLIEEELDPERQMVSKDELRAQIQEGMALRGQGGTTNKGKGRGRGRKRLAEDLPPRGPKGSVAKKPRSGAHAQASDSAVKGASSSSVPVADKEGASVAAIPRSTPSVSGDRELASRVGLKGKHEAVPPREKSKGNLDFLCTLMTRSLKLGEPGEIETVETISDDECAAVIVACSRQLSIYFQRMLRPYRSSLLKKDKNLIELMDENLPVYSKKEFKSLQESVEKFKRAKEDIEKQRGLMERKVGDLQEKFSQLEKANANLTSEFAAMKRAKDEDAATHALFRAQAEIDIAELKTALENKTTALKDCEEAKAGLLANAIEIASDLSKEAKKGLLKSIQEAHPEWDLSAFEPVEVVEEDEEVEDEEEEEAGSSPVADTVGDTSAARPPNEVVPFPLVIPSSKLVFTTDDLFDGIQGVDMAQSKAIAEKVFGVEEASNADVGEPSVTANVEGEEPSSKTDAKGLPDAA</sequence>
<name>A0A1R3J2Q6_COCAP</name>
<organism evidence="3 4">
    <name type="scientific">Corchorus capsularis</name>
    <name type="common">Jute</name>
    <dbReference type="NCBI Taxonomy" id="210143"/>
    <lineage>
        <taxon>Eukaryota</taxon>
        <taxon>Viridiplantae</taxon>
        <taxon>Streptophyta</taxon>
        <taxon>Embryophyta</taxon>
        <taxon>Tracheophyta</taxon>
        <taxon>Spermatophyta</taxon>
        <taxon>Magnoliopsida</taxon>
        <taxon>eudicotyledons</taxon>
        <taxon>Gunneridae</taxon>
        <taxon>Pentapetalae</taxon>
        <taxon>rosids</taxon>
        <taxon>malvids</taxon>
        <taxon>Malvales</taxon>
        <taxon>Malvaceae</taxon>
        <taxon>Grewioideae</taxon>
        <taxon>Apeibeae</taxon>
        <taxon>Corchorus</taxon>
    </lineage>
</organism>
<evidence type="ECO:0000313" key="3">
    <source>
        <dbReference type="EMBL" id="OMO89066.1"/>
    </source>
</evidence>
<comment type="caution">
    <text evidence="3">The sequence shown here is derived from an EMBL/GenBank/DDBJ whole genome shotgun (WGS) entry which is preliminary data.</text>
</comment>
<feature type="compositionally biased region" description="Basic and acidic residues" evidence="2">
    <location>
        <begin position="445"/>
        <end position="455"/>
    </location>
</feature>
<dbReference type="Gramene" id="OMO89066">
    <property type="protein sequence ID" value="OMO89066"/>
    <property type="gene ID" value="CCACVL1_08034"/>
</dbReference>
<keyword evidence="4" id="KW-1185">Reference proteome</keyword>
<dbReference type="EMBL" id="AWWV01008833">
    <property type="protein sequence ID" value="OMO89066.1"/>
    <property type="molecule type" value="Genomic_DNA"/>
</dbReference>
<feature type="compositionally biased region" description="Low complexity" evidence="2">
    <location>
        <begin position="398"/>
        <end position="413"/>
    </location>
</feature>
<feature type="region of interest" description="Disordered" evidence="2">
    <location>
        <begin position="350"/>
        <end position="455"/>
    </location>
</feature>
<feature type="region of interest" description="Disordered" evidence="2">
    <location>
        <begin position="309"/>
        <end position="337"/>
    </location>
</feature>
<feature type="region of interest" description="Disordered" evidence="2">
    <location>
        <begin position="756"/>
        <end position="789"/>
    </location>
</feature>
<feature type="region of interest" description="Disordered" evidence="2">
    <location>
        <begin position="1"/>
        <end position="21"/>
    </location>
</feature>
<feature type="compositionally biased region" description="Acidic residues" evidence="2">
    <location>
        <begin position="676"/>
        <end position="692"/>
    </location>
</feature>
<dbReference type="OrthoDB" id="1750920at2759"/>
<accession>A0A1R3J2Q6</accession>
<evidence type="ECO:0000313" key="4">
    <source>
        <dbReference type="Proteomes" id="UP000188268"/>
    </source>
</evidence>
<evidence type="ECO:0000256" key="2">
    <source>
        <dbReference type="SAM" id="MobiDB-lite"/>
    </source>
</evidence>
<feature type="region of interest" description="Disordered" evidence="2">
    <location>
        <begin position="672"/>
        <end position="714"/>
    </location>
</feature>
<reference evidence="3 4" key="1">
    <citation type="submission" date="2013-09" db="EMBL/GenBank/DDBJ databases">
        <title>Corchorus capsularis genome sequencing.</title>
        <authorList>
            <person name="Alam M."/>
            <person name="Haque M.S."/>
            <person name="Islam M.S."/>
            <person name="Emdad E.M."/>
            <person name="Islam M.M."/>
            <person name="Ahmed B."/>
            <person name="Halim A."/>
            <person name="Hossen Q.M.M."/>
            <person name="Hossain M.Z."/>
            <person name="Ahmed R."/>
            <person name="Khan M.M."/>
            <person name="Islam R."/>
            <person name="Rashid M.M."/>
            <person name="Khan S.A."/>
            <person name="Rahman M.S."/>
            <person name="Alam M."/>
        </authorList>
    </citation>
    <scope>NUCLEOTIDE SEQUENCE [LARGE SCALE GENOMIC DNA]</scope>
    <source>
        <strain evidence="4">cv. CVL-1</strain>
        <tissue evidence="3">Whole seedling</tissue>
    </source>
</reference>
<proteinExistence type="predicted"/>
<dbReference type="Proteomes" id="UP000188268">
    <property type="component" value="Unassembled WGS sequence"/>
</dbReference>
<feature type="coiled-coil region" evidence="1">
    <location>
        <begin position="539"/>
        <end position="633"/>
    </location>
</feature>
<keyword evidence="1" id="KW-0175">Coiled coil</keyword>
<dbReference type="AlphaFoldDB" id="A0A1R3J2Q6"/>
<evidence type="ECO:0000256" key="1">
    <source>
        <dbReference type="SAM" id="Coils"/>
    </source>
</evidence>
<protein>
    <recommendedName>
        <fullName evidence="5">Transposase (Putative), gypsy type</fullName>
    </recommendedName>
</protein>
<evidence type="ECO:0008006" key="5">
    <source>
        <dbReference type="Google" id="ProtNLM"/>
    </source>
</evidence>
<feature type="compositionally biased region" description="Polar residues" evidence="2">
    <location>
        <begin position="48"/>
        <end position="64"/>
    </location>
</feature>
<gene>
    <name evidence="3" type="ORF">CCACVL1_08034</name>
</gene>
<feature type="region of interest" description="Disordered" evidence="2">
    <location>
        <begin position="42"/>
        <end position="72"/>
    </location>
</feature>